<proteinExistence type="predicted"/>
<dbReference type="AlphaFoldDB" id="A0A1E7EQ00"/>
<dbReference type="Proteomes" id="UP000095751">
    <property type="component" value="Unassembled WGS sequence"/>
</dbReference>
<reference evidence="2 3" key="1">
    <citation type="submission" date="2016-09" db="EMBL/GenBank/DDBJ databases">
        <title>Extensive genetic diversity and differential bi-allelic expression allows diatom success in the polar Southern Ocean.</title>
        <authorList>
            <consortium name="DOE Joint Genome Institute"/>
            <person name="Mock T."/>
            <person name="Otillar R.P."/>
            <person name="Strauss J."/>
            <person name="Dupont C."/>
            <person name="Frickenhaus S."/>
            <person name="Maumus F."/>
            <person name="Mcmullan M."/>
            <person name="Sanges R."/>
            <person name="Schmutz J."/>
            <person name="Toseland A."/>
            <person name="Valas R."/>
            <person name="Veluchamy A."/>
            <person name="Ward B.J."/>
            <person name="Allen A."/>
            <person name="Barry K."/>
            <person name="Falciatore A."/>
            <person name="Ferrante M."/>
            <person name="Fortunato A.E."/>
            <person name="Gloeckner G."/>
            <person name="Gruber A."/>
            <person name="Hipkin R."/>
            <person name="Janech M."/>
            <person name="Kroth P."/>
            <person name="Leese F."/>
            <person name="Lindquist E."/>
            <person name="Lyon B.R."/>
            <person name="Martin J."/>
            <person name="Mayer C."/>
            <person name="Parker M."/>
            <person name="Quesneville H."/>
            <person name="Raymond J."/>
            <person name="Uhlig C."/>
            <person name="Valentin K.U."/>
            <person name="Worden A.Z."/>
            <person name="Armbrust E.V."/>
            <person name="Bowler C."/>
            <person name="Green B."/>
            <person name="Moulton V."/>
            <person name="Van Oosterhout C."/>
            <person name="Grigoriev I."/>
        </authorList>
    </citation>
    <scope>NUCLEOTIDE SEQUENCE [LARGE SCALE GENOMIC DNA]</scope>
    <source>
        <strain evidence="2 3">CCMP1102</strain>
    </source>
</reference>
<evidence type="ECO:0008006" key="4">
    <source>
        <dbReference type="Google" id="ProtNLM"/>
    </source>
</evidence>
<feature type="transmembrane region" description="Helical" evidence="1">
    <location>
        <begin position="70"/>
        <end position="87"/>
    </location>
</feature>
<sequence length="158" mass="17713">MADVDDNYNFDGDHRHHHPQRSSPSCTKLECIRLVQEFAAKLVLEVVGGGGAIWGFSEVLGLRTTENRDLWRTIAMCIAFLFFLRWSRQLRSKCLILSSSSSSSSSSLNALDQRKNNADDNGHSLELDEIDGLFLQTESVESTALTPPKLSHKKISQY</sequence>
<dbReference type="KEGG" id="fcy:FRACYDRAFT_250491"/>
<organism evidence="2 3">
    <name type="scientific">Fragilariopsis cylindrus CCMP1102</name>
    <dbReference type="NCBI Taxonomy" id="635003"/>
    <lineage>
        <taxon>Eukaryota</taxon>
        <taxon>Sar</taxon>
        <taxon>Stramenopiles</taxon>
        <taxon>Ochrophyta</taxon>
        <taxon>Bacillariophyta</taxon>
        <taxon>Bacillariophyceae</taxon>
        <taxon>Bacillariophycidae</taxon>
        <taxon>Bacillariales</taxon>
        <taxon>Bacillariaceae</taxon>
        <taxon>Fragilariopsis</taxon>
    </lineage>
</organism>
<name>A0A1E7EQ00_9STRA</name>
<keyword evidence="3" id="KW-1185">Reference proteome</keyword>
<dbReference type="OrthoDB" id="47586at2759"/>
<protein>
    <recommendedName>
        <fullName evidence="4">Transmembrane protein</fullName>
    </recommendedName>
</protein>
<evidence type="ECO:0000313" key="3">
    <source>
        <dbReference type="Proteomes" id="UP000095751"/>
    </source>
</evidence>
<dbReference type="InParanoid" id="A0A1E7EQ00"/>
<keyword evidence="1" id="KW-0472">Membrane</keyword>
<evidence type="ECO:0000256" key="1">
    <source>
        <dbReference type="SAM" id="Phobius"/>
    </source>
</evidence>
<dbReference type="EMBL" id="KV784383">
    <property type="protein sequence ID" value="OEU07866.1"/>
    <property type="molecule type" value="Genomic_DNA"/>
</dbReference>
<gene>
    <name evidence="2" type="ORF">FRACYDRAFT_250491</name>
</gene>
<accession>A0A1E7EQ00</accession>
<keyword evidence="1" id="KW-0812">Transmembrane</keyword>
<evidence type="ECO:0000313" key="2">
    <source>
        <dbReference type="EMBL" id="OEU07866.1"/>
    </source>
</evidence>
<keyword evidence="1" id="KW-1133">Transmembrane helix</keyword>